<protein>
    <submittedName>
        <fullName evidence="3">Uncharacterized protein</fullName>
    </submittedName>
</protein>
<gene>
    <name evidence="3" type="ORF">RFI_21495</name>
</gene>
<evidence type="ECO:0000313" key="4">
    <source>
        <dbReference type="Proteomes" id="UP000023152"/>
    </source>
</evidence>
<sequence>MSEDLQTLAKIHNDPKMGKSFQLPRRKNSRGKGVPTLHVRTSSNLTASSGGDDDDLISVDSEMSLVYVPGMKMNDEETKDLLRQLTEKKKELNRCKADLRKVNAEMKSSQLSHDNQVRRLQTQIEKLEKAKDEALSIKNDVAKQMKNIASLRSAGTLQLEKNNADANAGTDEKAVAKIRKDLIRLQKELDSEK</sequence>
<evidence type="ECO:0000313" key="3">
    <source>
        <dbReference type="EMBL" id="ETO15866.1"/>
    </source>
</evidence>
<feature type="non-terminal residue" evidence="3">
    <location>
        <position position="193"/>
    </location>
</feature>
<proteinExistence type="predicted"/>
<evidence type="ECO:0000256" key="1">
    <source>
        <dbReference type="SAM" id="Coils"/>
    </source>
</evidence>
<dbReference type="Proteomes" id="UP000023152">
    <property type="component" value="Unassembled WGS sequence"/>
</dbReference>
<keyword evidence="1" id="KW-0175">Coiled coil</keyword>
<name>X6MQG7_RETFI</name>
<evidence type="ECO:0000256" key="2">
    <source>
        <dbReference type="SAM" id="MobiDB-lite"/>
    </source>
</evidence>
<accession>X6MQG7</accession>
<dbReference type="AlphaFoldDB" id="X6MQG7"/>
<feature type="coiled-coil region" evidence="1">
    <location>
        <begin position="78"/>
        <end position="147"/>
    </location>
</feature>
<dbReference type="EMBL" id="ASPP01018733">
    <property type="protein sequence ID" value="ETO15866.1"/>
    <property type="molecule type" value="Genomic_DNA"/>
</dbReference>
<feature type="region of interest" description="Disordered" evidence="2">
    <location>
        <begin position="1"/>
        <end position="37"/>
    </location>
</feature>
<reference evidence="3 4" key="1">
    <citation type="journal article" date="2013" name="Curr. Biol.">
        <title>The Genome of the Foraminiferan Reticulomyxa filosa.</title>
        <authorList>
            <person name="Glockner G."/>
            <person name="Hulsmann N."/>
            <person name="Schleicher M."/>
            <person name="Noegel A.A."/>
            <person name="Eichinger L."/>
            <person name="Gallinger C."/>
            <person name="Pawlowski J."/>
            <person name="Sierra R."/>
            <person name="Euteneuer U."/>
            <person name="Pillet L."/>
            <person name="Moustafa A."/>
            <person name="Platzer M."/>
            <person name="Groth M."/>
            <person name="Szafranski K."/>
            <person name="Schliwa M."/>
        </authorList>
    </citation>
    <scope>NUCLEOTIDE SEQUENCE [LARGE SCALE GENOMIC DNA]</scope>
</reference>
<comment type="caution">
    <text evidence="3">The sequence shown here is derived from an EMBL/GenBank/DDBJ whole genome shotgun (WGS) entry which is preliminary data.</text>
</comment>
<organism evidence="3 4">
    <name type="scientific">Reticulomyxa filosa</name>
    <dbReference type="NCBI Taxonomy" id="46433"/>
    <lineage>
        <taxon>Eukaryota</taxon>
        <taxon>Sar</taxon>
        <taxon>Rhizaria</taxon>
        <taxon>Retaria</taxon>
        <taxon>Foraminifera</taxon>
        <taxon>Monothalamids</taxon>
        <taxon>Reticulomyxidae</taxon>
        <taxon>Reticulomyxa</taxon>
    </lineage>
</organism>
<keyword evidence="4" id="KW-1185">Reference proteome</keyword>